<name>A0ACB9I5W9_9ASTR</name>
<dbReference type="EMBL" id="CM042027">
    <property type="protein sequence ID" value="KAI3803452.1"/>
    <property type="molecule type" value="Genomic_DNA"/>
</dbReference>
<proteinExistence type="predicted"/>
<comment type="caution">
    <text evidence="1">The sequence shown here is derived from an EMBL/GenBank/DDBJ whole genome shotgun (WGS) entry which is preliminary data.</text>
</comment>
<keyword evidence="2" id="KW-1185">Reference proteome</keyword>
<accession>A0ACB9I5W9</accession>
<evidence type="ECO:0000313" key="1">
    <source>
        <dbReference type="EMBL" id="KAI3803452.1"/>
    </source>
</evidence>
<organism evidence="1 2">
    <name type="scientific">Smallanthus sonchifolius</name>
    <dbReference type="NCBI Taxonomy" id="185202"/>
    <lineage>
        <taxon>Eukaryota</taxon>
        <taxon>Viridiplantae</taxon>
        <taxon>Streptophyta</taxon>
        <taxon>Embryophyta</taxon>
        <taxon>Tracheophyta</taxon>
        <taxon>Spermatophyta</taxon>
        <taxon>Magnoliopsida</taxon>
        <taxon>eudicotyledons</taxon>
        <taxon>Gunneridae</taxon>
        <taxon>Pentapetalae</taxon>
        <taxon>asterids</taxon>
        <taxon>campanulids</taxon>
        <taxon>Asterales</taxon>
        <taxon>Asteraceae</taxon>
        <taxon>Asteroideae</taxon>
        <taxon>Heliantheae alliance</taxon>
        <taxon>Millerieae</taxon>
        <taxon>Smallanthus</taxon>
    </lineage>
</organism>
<sequence length="109" mass="12203">MSEAYPFTKIIRCVSRTNHVTSFDDLGSDIIMFEILARLPAKYVGRSRSVCKPWLACLSTHEFARTNSRHLHIVGNQKMLALSNRSSSIISLDIDSSSISTCTVLNIEK</sequence>
<dbReference type="Proteomes" id="UP001056120">
    <property type="component" value="Linkage Group LG10"/>
</dbReference>
<protein>
    <submittedName>
        <fullName evidence="1">Uncharacterized protein</fullName>
    </submittedName>
</protein>
<reference evidence="1 2" key="2">
    <citation type="journal article" date="2022" name="Mol. Ecol. Resour.">
        <title>The genomes of chicory, endive, great burdock and yacon provide insights into Asteraceae paleo-polyploidization history and plant inulin production.</title>
        <authorList>
            <person name="Fan W."/>
            <person name="Wang S."/>
            <person name="Wang H."/>
            <person name="Wang A."/>
            <person name="Jiang F."/>
            <person name="Liu H."/>
            <person name="Zhao H."/>
            <person name="Xu D."/>
            <person name="Zhang Y."/>
        </authorList>
    </citation>
    <scope>NUCLEOTIDE SEQUENCE [LARGE SCALE GENOMIC DNA]</scope>
    <source>
        <strain evidence="2">cv. Yunnan</strain>
        <tissue evidence="1">Leaves</tissue>
    </source>
</reference>
<evidence type="ECO:0000313" key="2">
    <source>
        <dbReference type="Proteomes" id="UP001056120"/>
    </source>
</evidence>
<gene>
    <name evidence="1" type="ORF">L1987_31604</name>
</gene>
<reference evidence="2" key="1">
    <citation type="journal article" date="2022" name="Mol. Ecol. Resour.">
        <title>The genomes of chicory, endive, great burdock and yacon provide insights into Asteraceae palaeo-polyploidization history and plant inulin production.</title>
        <authorList>
            <person name="Fan W."/>
            <person name="Wang S."/>
            <person name="Wang H."/>
            <person name="Wang A."/>
            <person name="Jiang F."/>
            <person name="Liu H."/>
            <person name="Zhao H."/>
            <person name="Xu D."/>
            <person name="Zhang Y."/>
        </authorList>
    </citation>
    <scope>NUCLEOTIDE SEQUENCE [LARGE SCALE GENOMIC DNA]</scope>
    <source>
        <strain evidence="2">cv. Yunnan</strain>
    </source>
</reference>